<dbReference type="InterPro" id="IPR004482">
    <property type="entry name" value="Mg_chelat-rel"/>
</dbReference>
<evidence type="ECO:0000313" key="3">
    <source>
        <dbReference type="EMBL" id="NYI10741.1"/>
    </source>
</evidence>
<evidence type="ECO:0000256" key="1">
    <source>
        <dbReference type="ARBA" id="ARBA00006354"/>
    </source>
</evidence>
<dbReference type="SUPFAM" id="SSF52540">
    <property type="entry name" value="P-loop containing nucleoside triphosphate hydrolases"/>
    <property type="match status" value="1"/>
</dbReference>
<dbReference type="Pfam" id="PF13541">
    <property type="entry name" value="ChlI"/>
    <property type="match status" value="1"/>
</dbReference>
<dbReference type="InterPro" id="IPR027417">
    <property type="entry name" value="P-loop_NTPase"/>
</dbReference>
<accession>A0A7Y9YEI1</accession>
<dbReference type="GO" id="GO:0005524">
    <property type="term" value="F:ATP binding"/>
    <property type="evidence" value="ECO:0007669"/>
    <property type="project" value="InterPro"/>
</dbReference>
<sequence length="531" mass="56411">MPVATTCTVSLDGAVGHVVTVQADVSSGMVRTDLVGRVDQSLNEARDRVRMAITNSDLPWPATKRITVLLAPADLRKRGTHHDLGIALAVLGAEGTVDPLLLRHCLYVGELMLDGSLRSVRGVLPMVLAARDRGITTVMVPEPQVAEARMVPGTTVFGVRSLAQAVAVTTGEPLPEAPPVVESSAASLLQWRGSSRHEAVDLDDVLGMGDARVALEVAAAGGHHLLLSGPKGAGKTTLAERLPTILPDLAGEESLELTAIHSLAGILDPGAGMLVRPPYSAPHHDASKVSIVGGGSGQVRPGELSRTHSGVLFLDEFPLFRADVVEAMREPLENGEITIARAEELVTLPARGIVVLAANPCPCGDHKPHAKDDRCRCRPQALREYRAKLSGPVADRIDIVRHVEPLAAHERADRFAAREDSATVRARVARARARQAERYADVGWRLNGHATGAALRDHWPLTDAATALLDSHVVKGALTSRGAVRVHRMAWTVHDLAPEPSGRPGVDELDVALRLRTGAPLLATSLGRRSA</sequence>
<reference evidence="3 4" key="1">
    <citation type="submission" date="2020-07" db="EMBL/GenBank/DDBJ databases">
        <title>Sequencing the genomes of 1000 actinobacteria strains.</title>
        <authorList>
            <person name="Klenk H.-P."/>
        </authorList>
    </citation>
    <scope>NUCLEOTIDE SEQUENCE [LARGE SCALE GENOMIC DNA]</scope>
    <source>
        <strain evidence="3 4">DSM 18248</strain>
    </source>
</reference>
<dbReference type="SUPFAM" id="SSF54211">
    <property type="entry name" value="Ribosomal protein S5 domain 2-like"/>
    <property type="match status" value="1"/>
</dbReference>
<dbReference type="AlphaFoldDB" id="A0A7Y9YEI1"/>
<dbReference type="EMBL" id="JACBZI010000001">
    <property type="protein sequence ID" value="NYI10741.1"/>
    <property type="molecule type" value="Genomic_DNA"/>
</dbReference>
<dbReference type="InterPro" id="IPR014721">
    <property type="entry name" value="Ribsml_uS5_D2-typ_fold_subgr"/>
</dbReference>
<dbReference type="Gene3D" id="3.40.50.300">
    <property type="entry name" value="P-loop containing nucleotide triphosphate hydrolases"/>
    <property type="match status" value="1"/>
</dbReference>
<dbReference type="InterPro" id="IPR003593">
    <property type="entry name" value="AAA+_ATPase"/>
</dbReference>
<dbReference type="InterPro" id="IPR025158">
    <property type="entry name" value="Mg_chelat-rel_C"/>
</dbReference>
<comment type="similarity">
    <text evidence="1">Belongs to the Mg-chelatase subunits D/I family. ComM subfamily.</text>
</comment>
<dbReference type="RefSeq" id="WP_179531533.1">
    <property type="nucleotide sequence ID" value="NZ_BAAAPP010000005.1"/>
</dbReference>
<evidence type="ECO:0000313" key="4">
    <source>
        <dbReference type="Proteomes" id="UP000537326"/>
    </source>
</evidence>
<protein>
    <submittedName>
        <fullName evidence="3">Magnesium chelatase family protein</fullName>
    </submittedName>
</protein>
<dbReference type="SMART" id="SM00382">
    <property type="entry name" value="AAA"/>
    <property type="match status" value="1"/>
</dbReference>
<dbReference type="InterPro" id="IPR020568">
    <property type="entry name" value="Ribosomal_Su5_D2-typ_SF"/>
</dbReference>
<evidence type="ECO:0000259" key="2">
    <source>
        <dbReference type="SMART" id="SM00382"/>
    </source>
</evidence>
<dbReference type="Gene3D" id="3.30.230.10">
    <property type="match status" value="1"/>
</dbReference>
<feature type="domain" description="AAA+ ATPase" evidence="2">
    <location>
        <begin position="221"/>
        <end position="407"/>
    </location>
</feature>
<name>A0A7Y9YEI1_9ACTN</name>
<dbReference type="InterPro" id="IPR045006">
    <property type="entry name" value="CHLI-like"/>
</dbReference>
<comment type="caution">
    <text evidence="3">The sequence shown here is derived from an EMBL/GenBank/DDBJ whole genome shotgun (WGS) entry which is preliminary data.</text>
</comment>
<dbReference type="NCBIfam" id="TIGR00368">
    <property type="entry name" value="YifB family Mg chelatase-like AAA ATPase"/>
    <property type="match status" value="1"/>
</dbReference>
<dbReference type="InterPro" id="IPR000523">
    <property type="entry name" value="Mg_chelatse_chII-like_cat_dom"/>
</dbReference>
<dbReference type="PANTHER" id="PTHR32039:SF7">
    <property type="entry name" value="COMPETENCE PROTEIN COMM"/>
    <property type="match status" value="1"/>
</dbReference>
<dbReference type="Proteomes" id="UP000537326">
    <property type="component" value="Unassembled WGS sequence"/>
</dbReference>
<dbReference type="Pfam" id="PF13335">
    <property type="entry name" value="Mg_chelatase_C"/>
    <property type="match status" value="1"/>
</dbReference>
<dbReference type="PANTHER" id="PTHR32039">
    <property type="entry name" value="MAGNESIUM-CHELATASE SUBUNIT CHLI"/>
    <property type="match status" value="1"/>
</dbReference>
<proteinExistence type="inferred from homology"/>
<gene>
    <name evidence="3" type="ORF">BKA05_002256</name>
</gene>
<keyword evidence="4" id="KW-1185">Reference proteome</keyword>
<organism evidence="3 4">
    <name type="scientific">Nocardioides marinus</name>
    <dbReference type="NCBI Taxonomy" id="374514"/>
    <lineage>
        <taxon>Bacteria</taxon>
        <taxon>Bacillati</taxon>
        <taxon>Actinomycetota</taxon>
        <taxon>Actinomycetes</taxon>
        <taxon>Propionibacteriales</taxon>
        <taxon>Nocardioidaceae</taxon>
        <taxon>Nocardioides</taxon>
    </lineage>
</organism>
<dbReference type="Pfam" id="PF01078">
    <property type="entry name" value="Mg_chelatase"/>
    <property type="match status" value="1"/>
</dbReference>